<reference evidence="3" key="1">
    <citation type="submission" date="2019-08" db="EMBL/GenBank/DDBJ databases">
        <title>The improved chromosome-level genome for the pearl oyster Pinctada fucata martensii using PacBio sequencing and Hi-C.</title>
        <authorList>
            <person name="Zheng Z."/>
        </authorList>
    </citation>
    <scope>NUCLEOTIDE SEQUENCE</scope>
    <source>
        <strain evidence="3">ZZ-2019</strain>
        <tissue evidence="3">Adductor muscle</tissue>
    </source>
</reference>
<dbReference type="InterPro" id="IPR051077">
    <property type="entry name" value="Ca-dependent_lectin"/>
</dbReference>
<dbReference type="Proteomes" id="UP001186944">
    <property type="component" value="Unassembled WGS sequence"/>
</dbReference>
<comment type="caution">
    <text evidence="3">The sequence shown here is derived from an EMBL/GenBank/DDBJ whole genome shotgun (WGS) entry which is preliminary data.</text>
</comment>
<organism evidence="3 4">
    <name type="scientific">Pinctada imbricata</name>
    <name type="common">Atlantic pearl-oyster</name>
    <name type="synonym">Pinctada martensii</name>
    <dbReference type="NCBI Taxonomy" id="66713"/>
    <lineage>
        <taxon>Eukaryota</taxon>
        <taxon>Metazoa</taxon>
        <taxon>Spiralia</taxon>
        <taxon>Lophotrochozoa</taxon>
        <taxon>Mollusca</taxon>
        <taxon>Bivalvia</taxon>
        <taxon>Autobranchia</taxon>
        <taxon>Pteriomorphia</taxon>
        <taxon>Pterioida</taxon>
        <taxon>Pterioidea</taxon>
        <taxon>Pteriidae</taxon>
        <taxon>Pinctada</taxon>
    </lineage>
</organism>
<sequence length="247" mass="27616">MYFLVYFKLFTAWQLCLASVDKYEDKRILLNDPTLVQNTLHAMEIRLNNMQTRIQTLEAEKNTLQSKFDARKGGAVYVRWGRKQCPGNDTELVYSGFIGGTNYNIYGGSNPQCMVPNPVLSNRTDHVYNHIYGAEFDHDFFGAGTGTNDLPCVVCRHKEYNSIVTLPGTNVCYTGWKLQYQGYLLGGFPSYKGVTDFTCFDANPEYILGGSANDNGALFYMIAAQCGSLECPPYENGKIITCAVCAK</sequence>
<protein>
    <submittedName>
        <fullName evidence="3">Uncharacterized protein</fullName>
    </submittedName>
</protein>
<evidence type="ECO:0000313" key="4">
    <source>
        <dbReference type="Proteomes" id="UP001186944"/>
    </source>
</evidence>
<accession>A0AA88Y416</accession>
<keyword evidence="1" id="KW-0175">Coiled coil</keyword>
<dbReference type="AlphaFoldDB" id="A0AA88Y416"/>
<dbReference type="GO" id="GO:0005615">
    <property type="term" value="C:extracellular space"/>
    <property type="evidence" value="ECO:0007669"/>
    <property type="project" value="TreeGrafter"/>
</dbReference>
<keyword evidence="4" id="KW-1185">Reference proteome</keyword>
<name>A0AA88Y416_PINIB</name>
<keyword evidence="2" id="KW-0732">Signal</keyword>
<dbReference type="PANTHER" id="PTHR24024:SF18">
    <property type="entry name" value="SHORT-CHAIN COLLAGEN C4-LIKE"/>
    <property type="match status" value="1"/>
</dbReference>
<dbReference type="EMBL" id="VSWD01000009">
    <property type="protein sequence ID" value="KAK3093710.1"/>
    <property type="molecule type" value="Genomic_DNA"/>
</dbReference>
<gene>
    <name evidence="3" type="ORF">FSP39_019121</name>
</gene>
<feature type="coiled-coil region" evidence="1">
    <location>
        <begin position="40"/>
        <end position="67"/>
    </location>
</feature>
<evidence type="ECO:0000313" key="3">
    <source>
        <dbReference type="EMBL" id="KAK3093710.1"/>
    </source>
</evidence>
<dbReference type="PANTHER" id="PTHR24024">
    <property type="entry name" value="PULMONARY SURFACTANT-ASSOCIATED PROTEIN A"/>
    <property type="match status" value="1"/>
</dbReference>
<evidence type="ECO:0000256" key="1">
    <source>
        <dbReference type="SAM" id="Coils"/>
    </source>
</evidence>
<feature type="chain" id="PRO_5041715979" evidence="2">
    <location>
        <begin position="19"/>
        <end position="247"/>
    </location>
</feature>
<feature type="signal peptide" evidence="2">
    <location>
        <begin position="1"/>
        <end position="18"/>
    </location>
</feature>
<proteinExistence type="predicted"/>
<evidence type="ECO:0000256" key="2">
    <source>
        <dbReference type="SAM" id="SignalP"/>
    </source>
</evidence>